<dbReference type="PATRIC" id="fig|537010.4.peg.4806"/>
<feature type="domain" description="Bacterial Ig-like" evidence="1">
    <location>
        <begin position="416"/>
        <end position="474"/>
    </location>
</feature>
<dbReference type="InterPro" id="IPR007253">
    <property type="entry name" value="Cell_wall-bd_2"/>
</dbReference>
<dbReference type="Pfam" id="PF13855">
    <property type="entry name" value="LRR_8"/>
    <property type="match status" value="1"/>
</dbReference>
<proteinExistence type="predicted"/>
<dbReference type="Pfam" id="PF04122">
    <property type="entry name" value="CW_binding_2"/>
    <property type="match status" value="3"/>
</dbReference>
<dbReference type="Gene3D" id="2.30.30.100">
    <property type="match status" value="1"/>
</dbReference>
<dbReference type="InterPro" id="IPR032675">
    <property type="entry name" value="LRR_dom_sf"/>
</dbReference>
<accession>G9XVY1</accession>
<evidence type="ECO:0000313" key="2">
    <source>
        <dbReference type="EMBL" id="EHL04244.1"/>
    </source>
</evidence>
<dbReference type="AlphaFoldDB" id="G9XVY1"/>
<feature type="domain" description="Bacterial Ig-like" evidence="1">
    <location>
        <begin position="341"/>
        <end position="398"/>
    </location>
</feature>
<evidence type="ECO:0000259" key="1">
    <source>
        <dbReference type="Pfam" id="PF07532"/>
    </source>
</evidence>
<dbReference type="HOGENOM" id="CLU_028455_2_0_9"/>
<dbReference type="Gene3D" id="3.40.50.12090">
    <property type="match status" value="1"/>
</dbReference>
<organism evidence="2 3">
    <name type="scientific">Desulfitobacterium hafniense DP7</name>
    <dbReference type="NCBI Taxonomy" id="537010"/>
    <lineage>
        <taxon>Bacteria</taxon>
        <taxon>Bacillati</taxon>
        <taxon>Bacillota</taxon>
        <taxon>Clostridia</taxon>
        <taxon>Eubacteriales</taxon>
        <taxon>Desulfitobacteriaceae</taxon>
        <taxon>Desulfitobacterium</taxon>
    </lineage>
</organism>
<evidence type="ECO:0000313" key="3">
    <source>
        <dbReference type="Proteomes" id="UP000004416"/>
    </source>
</evidence>
<dbReference type="EMBL" id="AFZX01000137">
    <property type="protein sequence ID" value="EHL04244.1"/>
    <property type="molecule type" value="Genomic_DNA"/>
</dbReference>
<name>G9XVY1_DESHA</name>
<dbReference type="PANTHER" id="PTHR30032:SF8">
    <property type="entry name" value="GERMINATION-SPECIFIC N-ACETYLMURAMOYL-L-ALANINE AMIDASE"/>
    <property type="match status" value="1"/>
</dbReference>
<dbReference type="InterPro" id="IPR011081">
    <property type="entry name" value="Big_4"/>
</dbReference>
<dbReference type="Proteomes" id="UP000004416">
    <property type="component" value="Unassembled WGS sequence"/>
</dbReference>
<sequence>MSGEDVKKVMNMRSLSQKTTWILLGAVLLIFSVDQQAYASTTVSRLSGSDRYQTAVAISQSGWPDGAENVVITTGQNFPDALSAATLAGKNGAPILLAGPKGFSPETLQEIKRLSPKKAYIVGGLSVVPSNVESQLSANGITSTRLSGKDRYETAMAVARSVGMSKGIFLVPGESFADALSAAPLAAAEGMPIIPVPSDDLTKAQKNYFGRAKLSRVIILGGTKEIPQVIRSQFPAAEAITGTDPYARNIALLKEFSESLNSDRVFIATGQAYPDALAAAAYARLNNNAVILFNGNQVGAAAEKYFSEQVIDEVTVLGGEAAIASGTAQRLANLTPTVSEVKNIDVSVKENQSYTLPQTVEAKTNRGNWTQVPVTWNLTNVSTAKTGTYYYTGIVKGYEETVELALTVEAGPSKVDTYSAEVIRGSDYSLPETVTVSMSDHSIRVMPVQWSSTPTATILNKAGTYTFQGTIEGTNLTTTVSLKVSEDKAIDFKDGSLEWAVKYALGKQSSTQPAYLSEVLELTSLNLDGYGIKDLTGLDACVNLRSLDLRNNFLKAPQLSVLQKLPDLEYLNLRNNDLEQVDALRNLTKLTYLDISVNIIKDFAPIRDLTRLTSLYLESNDTQDYSPTRAYYPMLKEKDFTL</sequence>
<protein>
    <submittedName>
        <fullName evidence="2">Leucine Rich repeat-containing domain protein</fullName>
    </submittedName>
</protein>
<dbReference type="PANTHER" id="PTHR30032">
    <property type="entry name" value="N-ACETYLMURAMOYL-L-ALANINE AMIDASE-RELATED"/>
    <property type="match status" value="1"/>
</dbReference>
<dbReference type="InterPro" id="IPR001611">
    <property type="entry name" value="Leu-rich_rpt"/>
</dbReference>
<dbReference type="InterPro" id="IPR051922">
    <property type="entry name" value="Bact_Sporulation_Assoc"/>
</dbReference>
<dbReference type="SUPFAM" id="SSF52058">
    <property type="entry name" value="L domain-like"/>
    <property type="match status" value="1"/>
</dbReference>
<gene>
    <name evidence="2" type="ORF">HMPREF0322_05164</name>
</gene>
<reference evidence="2 3" key="1">
    <citation type="submission" date="2011-08" db="EMBL/GenBank/DDBJ databases">
        <authorList>
            <person name="Weinstock G."/>
            <person name="Sodergren E."/>
            <person name="Clifton S."/>
            <person name="Fulton L."/>
            <person name="Fulton B."/>
            <person name="Courtney L."/>
            <person name="Fronick C."/>
            <person name="Harrison M."/>
            <person name="Strong C."/>
            <person name="Farmer C."/>
            <person name="Delahaunty K."/>
            <person name="Markovic C."/>
            <person name="Hall O."/>
            <person name="Minx P."/>
            <person name="Tomlinson C."/>
            <person name="Mitreva M."/>
            <person name="Hou S."/>
            <person name="Chen J."/>
            <person name="Wollam A."/>
            <person name="Pepin K.H."/>
            <person name="Johnson M."/>
            <person name="Bhonagiri V."/>
            <person name="Zhang X."/>
            <person name="Suruliraj S."/>
            <person name="Warren W."/>
            <person name="Chinwalla A."/>
            <person name="Mardis E.R."/>
            <person name="Wilson R.K."/>
        </authorList>
    </citation>
    <scope>NUCLEOTIDE SEQUENCE [LARGE SCALE GENOMIC DNA]</scope>
    <source>
        <strain evidence="2 3">DP7</strain>
    </source>
</reference>
<dbReference type="Pfam" id="PF07532">
    <property type="entry name" value="Big_4"/>
    <property type="match status" value="2"/>
</dbReference>
<dbReference type="Gene3D" id="3.80.10.10">
    <property type="entry name" value="Ribonuclease Inhibitor"/>
    <property type="match status" value="1"/>
</dbReference>
<dbReference type="PROSITE" id="PS51450">
    <property type="entry name" value="LRR"/>
    <property type="match status" value="2"/>
</dbReference>
<comment type="caution">
    <text evidence="2">The sequence shown here is derived from an EMBL/GenBank/DDBJ whole genome shotgun (WGS) entry which is preliminary data.</text>
</comment>